<sequence length="301" mass="35009">MITKPLNIILILLLLPVLPAGAGGLYADQDEEIAGLISCEEPKETYTIEEGDHLFGIAEKYGSGFLWEAIYALNADRIANPHFVRPGKTLEIPHKVYRFEETGMTAQQVLDDPFCESSRVPVEFINLEYSEIMYEDRLLTFVQNELEARRQKELEKEAEDTVGVEDEEALEKFREAFEALVREEEQEEETAEQRQAEAEQRMFVEIDGMIHDETRSKVGRDFYDIFYSNWQPPEEASNYSIRITEQPAPNLGTIVAVEVNNTETFRTRLQPRYDLIEEASEFAVRRTYIYLRDHQQQFQIY</sequence>
<comment type="caution">
    <text evidence="7">The sequence shown here is derived from an EMBL/GenBank/DDBJ whole genome shotgun (WGS) entry which is preliminary data.</text>
</comment>
<dbReference type="InterPro" id="IPR036779">
    <property type="entry name" value="LysM_dom_sf"/>
</dbReference>
<feature type="chain" id="PRO_5035308268" description="Curli production assembly/transport component CsgE" evidence="5">
    <location>
        <begin position="23"/>
        <end position="301"/>
    </location>
</feature>
<dbReference type="PROSITE" id="PS51782">
    <property type="entry name" value="LYSM"/>
    <property type="match status" value="1"/>
</dbReference>
<feature type="signal peptide" evidence="5">
    <location>
        <begin position="1"/>
        <end position="22"/>
    </location>
</feature>
<evidence type="ECO:0000313" key="8">
    <source>
        <dbReference type="Proteomes" id="UP000673975"/>
    </source>
</evidence>
<evidence type="ECO:0000313" key="7">
    <source>
        <dbReference type="EMBL" id="MBP3191735.1"/>
    </source>
</evidence>
<keyword evidence="3 5" id="KW-0732">Signal</keyword>
<dbReference type="Pfam" id="PF01476">
    <property type="entry name" value="LysM"/>
    <property type="match status" value="1"/>
</dbReference>
<evidence type="ECO:0000259" key="6">
    <source>
        <dbReference type="PROSITE" id="PS51782"/>
    </source>
</evidence>
<reference evidence="7" key="1">
    <citation type="submission" date="2021-02" db="EMBL/GenBank/DDBJ databases">
        <title>Natronogracilivirga saccharolytica gen. nov. sp. nov. a new anaerobic, haloalkiliphilic carbohydrate-fermenting bacterium from soda lake and proposing of Cyclonatronumiaceae fam. nov. in the phylum Balneolaeota.</title>
        <authorList>
            <person name="Zhilina T.N."/>
            <person name="Sorokin D.Y."/>
            <person name="Zavarzina D.G."/>
            <person name="Toshchakov S.V."/>
            <person name="Kublanov I.V."/>
        </authorList>
    </citation>
    <scope>NUCLEOTIDE SEQUENCE</scope>
    <source>
        <strain evidence="7">Z-1702</strain>
    </source>
</reference>
<dbReference type="EMBL" id="JAFIDN010000002">
    <property type="protein sequence ID" value="MBP3191735.1"/>
    <property type="molecule type" value="Genomic_DNA"/>
</dbReference>
<evidence type="ECO:0000256" key="2">
    <source>
        <dbReference type="ARBA" id="ARBA00014024"/>
    </source>
</evidence>
<feature type="coiled-coil region" evidence="4">
    <location>
        <begin position="170"/>
        <end position="202"/>
    </location>
</feature>
<dbReference type="InterPro" id="IPR018900">
    <property type="entry name" value="Curli_CsgE"/>
</dbReference>
<dbReference type="Pfam" id="PF10627">
    <property type="entry name" value="CsgE"/>
    <property type="match status" value="1"/>
</dbReference>
<evidence type="ECO:0000256" key="1">
    <source>
        <dbReference type="ARBA" id="ARBA00003989"/>
    </source>
</evidence>
<keyword evidence="8" id="KW-1185">Reference proteome</keyword>
<dbReference type="InterPro" id="IPR018392">
    <property type="entry name" value="LysM"/>
</dbReference>
<evidence type="ECO:0000256" key="4">
    <source>
        <dbReference type="SAM" id="Coils"/>
    </source>
</evidence>
<dbReference type="SMART" id="SM00257">
    <property type="entry name" value="LysM"/>
    <property type="match status" value="1"/>
</dbReference>
<accession>A0A8J7UTU8</accession>
<dbReference type="RefSeq" id="WP_210510464.1">
    <property type="nucleotide sequence ID" value="NZ_JAFIDN010000002.1"/>
</dbReference>
<dbReference type="Gene3D" id="3.10.350.10">
    <property type="entry name" value="LysM domain"/>
    <property type="match status" value="1"/>
</dbReference>
<dbReference type="SUPFAM" id="SSF54106">
    <property type="entry name" value="LysM domain"/>
    <property type="match status" value="1"/>
</dbReference>
<dbReference type="PANTHER" id="PTHR34700:SF4">
    <property type="entry name" value="PHAGE-LIKE ELEMENT PBSX PROTEIN XKDP"/>
    <property type="match status" value="1"/>
</dbReference>
<dbReference type="InterPro" id="IPR052196">
    <property type="entry name" value="Bact_Kbp"/>
</dbReference>
<keyword evidence="4" id="KW-0175">Coiled coil</keyword>
<dbReference type="PANTHER" id="PTHR34700">
    <property type="entry name" value="POTASSIUM BINDING PROTEIN KBP"/>
    <property type="match status" value="1"/>
</dbReference>
<name>A0A8J7UTU8_9BACT</name>
<protein>
    <recommendedName>
        <fullName evidence="2">Curli production assembly/transport component CsgE</fullName>
    </recommendedName>
</protein>
<dbReference type="Proteomes" id="UP000673975">
    <property type="component" value="Unassembled WGS sequence"/>
</dbReference>
<feature type="domain" description="LysM" evidence="6">
    <location>
        <begin position="44"/>
        <end position="92"/>
    </location>
</feature>
<dbReference type="CDD" id="cd00118">
    <property type="entry name" value="LysM"/>
    <property type="match status" value="1"/>
</dbReference>
<organism evidence="7 8">
    <name type="scientific">Natronogracilivirga saccharolytica</name>
    <dbReference type="NCBI Taxonomy" id="2812953"/>
    <lineage>
        <taxon>Bacteria</taxon>
        <taxon>Pseudomonadati</taxon>
        <taxon>Balneolota</taxon>
        <taxon>Balneolia</taxon>
        <taxon>Balneolales</taxon>
        <taxon>Cyclonatronaceae</taxon>
        <taxon>Natronogracilivirga</taxon>
    </lineage>
</organism>
<dbReference type="AlphaFoldDB" id="A0A8J7UTU8"/>
<gene>
    <name evidence="7" type="ORF">NATSA_03570</name>
</gene>
<evidence type="ECO:0000256" key="3">
    <source>
        <dbReference type="ARBA" id="ARBA00022729"/>
    </source>
</evidence>
<comment type="function">
    <text evidence="1">May be involved in the biogenesis of curli organelles.</text>
</comment>
<evidence type="ECO:0000256" key="5">
    <source>
        <dbReference type="SAM" id="SignalP"/>
    </source>
</evidence>
<proteinExistence type="predicted"/>